<evidence type="ECO:0000313" key="2">
    <source>
        <dbReference type="EMBL" id="TKH19154.1"/>
    </source>
</evidence>
<sequence length="215" mass="25608">MTEEQLLELAEEIYQQSFEANNFYEIMMQIEREKVEYIDEMRASSAFYHYIYNSLVVSTFTIVSKLYEKTKHRDAISVKKLLDRCMEYKNFSTELTVDGPIPEAFFKSRKEEYEKFEKDNSLDWLYTQRDKIYSHNTRQAMRNMDKLIEENPLRREQIKQFIIFSLQLSQGVIVYLTGTLKASAPSNISDLKNTLMLVRIGNEYKEIYNSEKLSE</sequence>
<proteinExistence type="predicted"/>
<evidence type="ECO:0000313" key="3">
    <source>
        <dbReference type="Proteomes" id="UP000306037"/>
    </source>
</evidence>
<name>A0A4U2N742_9BACI</name>
<comment type="caution">
    <text evidence="2">The sequence shown here is derived from an EMBL/GenBank/DDBJ whole genome shotgun (WGS) entry which is preliminary data.</text>
</comment>
<organism evidence="2 3">
    <name type="scientific">Bacillus wiedmannii</name>
    <dbReference type="NCBI Taxonomy" id="1890302"/>
    <lineage>
        <taxon>Bacteria</taxon>
        <taxon>Bacillati</taxon>
        <taxon>Bacillota</taxon>
        <taxon>Bacilli</taxon>
        <taxon>Bacillales</taxon>
        <taxon>Bacillaceae</taxon>
        <taxon>Bacillus</taxon>
        <taxon>Bacillus cereus group</taxon>
    </lineage>
</organism>
<protein>
    <recommendedName>
        <fullName evidence="1">HEPN AbiU2-like domain-containing protein</fullName>
    </recommendedName>
</protein>
<reference evidence="2 3" key="1">
    <citation type="journal article" date="2019" name="Environ. Microbiol.">
        <title>An active ?-lactamase is a part of an orchestrated cell wall stress resistance network of Bacillus subtilis and related rhizosphere species.</title>
        <authorList>
            <person name="Bucher T."/>
            <person name="Keren-Paz A."/>
            <person name="Hausser J."/>
            <person name="Olender T."/>
            <person name="Cytryn E."/>
            <person name="Kolodkin-Gal I."/>
        </authorList>
    </citation>
    <scope>NUCLEOTIDE SEQUENCE [LARGE SCALE GENOMIC DNA]</scope>
    <source>
        <strain evidence="2 3">I71</strain>
    </source>
</reference>
<dbReference type="Pfam" id="PF18734">
    <property type="entry name" value="HEPN_AbiU2"/>
    <property type="match status" value="1"/>
</dbReference>
<gene>
    <name evidence="2" type="ORF">FC694_02350</name>
</gene>
<evidence type="ECO:0000259" key="1">
    <source>
        <dbReference type="Pfam" id="PF18734"/>
    </source>
</evidence>
<dbReference type="RefSeq" id="WP_137050829.1">
    <property type="nucleotide sequence ID" value="NZ_SZOM01000022.1"/>
</dbReference>
<dbReference type="InterPro" id="IPR040704">
    <property type="entry name" value="HEPN_AbiU2"/>
</dbReference>
<dbReference type="EMBL" id="SZOM01000022">
    <property type="protein sequence ID" value="TKH19154.1"/>
    <property type="molecule type" value="Genomic_DNA"/>
</dbReference>
<accession>A0A4U2N742</accession>
<dbReference type="AlphaFoldDB" id="A0A4U2N742"/>
<dbReference type="Proteomes" id="UP000306037">
    <property type="component" value="Unassembled WGS sequence"/>
</dbReference>
<feature type="domain" description="HEPN AbiU2-like" evidence="1">
    <location>
        <begin position="4"/>
        <end position="163"/>
    </location>
</feature>